<feature type="transmembrane region" description="Helical" evidence="10">
    <location>
        <begin position="115"/>
        <end position="136"/>
    </location>
</feature>
<evidence type="ECO:0000256" key="6">
    <source>
        <dbReference type="ARBA" id="ARBA00023136"/>
    </source>
</evidence>
<keyword evidence="2" id="KW-1003">Cell membrane</keyword>
<protein>
    <submittedName>
        <fullName evidence="13">AVPR1A</fullName>
    </submittedName>
</protein>
<dbReference type="InterPro" id="IPR017452">
    <property type="entry name" value="GPCR_Rhodpsn_7TM"/>
</dbReference>
<keyword evidence="14" id="KW-1185">Reference proteome</keyword>
<dbReference type="GO" id="GO:0032870">
    <property type="term" value="P:cellular response to hormone stimulus"/>
    <property type="evidence" value="ECO:0007669"/>
    <property type="project" value="TreeGrafter"/>
</dbReference>
<dbReference type="PROSITE" id="PS50262">
    <property type="entry name" value="G_PROTEIN_RECEP_F1_2"/>
    <property type="match status" value="1"/>
</dbReference>
<name>A0A6J8C1H5_MYTCO</name>
<dbReference type="EMBL" id="CACVKT020004162">
    <property type="protein sequence ID" value="CAC5388437.1"/>
    <property type="molecule type" value="Genomic_DNA"/>
</dbReference>
<feature type="region of interest" description="Disordered" evidence="11">
    <location>
        <begin position="359"/>
        <end position="386"/>
    </location>
</feature>
<evidence type="ECO:0000256" key="9">
    <source>
        <dbReference type="ARBA" id="ARBA00023224"/>
    </source>
</evidence>
<evidence type="ECO:0000256" key="11">
    <source>
        <dbReference type="SAM" id="MobiDB-lite"/>
    </source>
</evidence>
<dbReference type="PROSITE" id="PS00237">
    <property type="entry name" value="G_PROTEIN_RECEP_F1_1"/>
    <property type="match status" value="1"/>
</dbReference>
<feature type="transmembrane region" description="Helical" evidence="10">
    <location>
        <begin position="44"/>
        <end position="65"/>
    </location>
</feature>
<feature type="domain" description="G-protein coupled receptors family 1 profile" evidence="12">
    <location>
        <begin position="57"/>
        <end position="340"/>
    </location>
</feature>
<keyword evidence="9 10" id="KW-0807">Transducer</keyword>
<dbReference type="PANTHER" id="PTHR24241">
    <property type="entry name" value="NEUROPEPTIDE RECEPTOR-RELATED G-PROTEIN COUPLED RECEPTOR"/>
    <property type="match status" value="1"/>
</dbReference>
<accession>A0A6J8C1H5</accession>
<dbReference type="GO" id="GO:0005886">
    <property type="term" value="C:plasma membrane"/>
    <property type="evidence" value="ECO:0007669"/>
    <property type="project" value="UniProtKB-SubCell"/>
</dbReference>
<evidence type="ECO:0000256" key="10">
    <source>
        <dbReference type="RuleBase" id="RU046427"/>
    </source>
</evidence>
<feature type="transmembrane region" description="Helical" evidence="10">
    <location>
        <begin position="77"/>
        <end position="95"/>
    </location>
</feature>
<dbReference type="GO" id="GO:0042277">
    <property type="term" value="F:peptide binding"/>
    <property type="evidence" value="ECO:0007669"/>
    <property type="project" value="TreeGrafter"/>
</dbReference>
<dbReference type="InterPro" id="IPR001817">
    <property type="entry name" value="Vasoprsn_rcpt"/>
</dbReference>
<comment type="similarity">
    <text evidence="10">Belongs to the G-protein coupled receptor 1 family. Vasopressin/oxytocin receptor subfamily.</text>
</comment>
<dbReference type="CDD" id="cd15196">
    <property type="entry name" value="7tmA_Vasopressin_Oxytocin"/>
    <property type="match status" value="1"/>
</dbReference>
<organism evidence="13 14">
    <name type="scientific">Mytilus coruscus</name>
    <name type="common">Sea mussel</name>
    <dbReference type="NCBI Taxonomy" id="42192"/>
    <lineage>
        <taxon>Eukaryota</taxon>
        <taxon>Metazoa</taxon>
        <taxon>Spiralia</taxon>
        <taxon>Lophotrochozoa</taxon>
        <taxon>Mollusca</taxon>
        <taxon>Bivalvia</taxon>
        <taxon>Autobranchia</taxon>
        <taxon>Pteriomorphia</taxon>
        <taxon>Mytilida</taxon>
        <taxon>Mytiloidea</taxon>
        <taxon>Mytilidae</taxon>
        <taxon>Mytilinae</taxon>
        <taxon>Mytilus</taxon>
    </lineage>
</organism>
<keyword evidence="6 10" id="KW-0472">Membrane</keyword>
<reference evidence="13 14" key="1">
    <citation type="submission" date="2020-06" db="EMBL/GenBank/DDBJ databases">
        <authorList>
            <person name="Li R."/>
            <person name="Bekaert M."/>
        </authorList>
    </citation>
    <scope>NUCLEOTIDE SEQUENCE [LARGE SCALE GENOMIC DNA]</scope>
    <source>
        <strain evidence="14">wild</strain>
    </source>
</reference>
<feature type="transmembrane region" description="Helical" evidence="10">
    <location>
        <begin position="207"/>
        <end position="228"/>
    </location>
</feature>
<dbReference type="SUPFAM" id="SSF81321">
    <property type="entry name" value="Family A G protein-coupled receptor-like"/>
    <property type="match status" value="1"/>
</dbReference>
<keyword evidence="5 10" id="KW-0297">G-protein coupled receptor</keyword>
<evidence type="ECO:0000256" key="4">
    <source>
        <dbReference type="ARBA" id="ARBA00022989"/>
    </source>
</evidence>
<evidence type="ECO:0000256" key="1">
    <source>
        <dbReference type="ARBA" id="ARBA00004651"/>
    </source>
</evidence>
<evidence type="ECO:0000256" key="2">
    <source>
        <dbReference type="ARBA" id="ARBA00022475"/>
    </source>
</evidence>
<dbReference type="InterPro" id="IPR000276">
    <property type="entry name" value="GPCR_Rhodpsn"/>
</dbReference>
<dbReference type="PRINTS" id="PR00896">
    <property type="entry name" value="VASOPRESSINR"/>
</dbReference>
<evidence type="ECO:0000256" key="7">
    <source>
        <dbReference type="ARBA" id="ARBA00023170"/>
    </source>
</evidence>
<keyword evidence="3 10" id="KW-0812">Transmembrane</keyword>
<keyword evidence="7 10" id="KW-0675">Receptor</keyword>
<dbReference type="GO" id="GO:0005000">
    <property type="term" value="F:vasopressin receptor activity"/>
    <property type="evidence" value="ECO:0007669"/>
    <property type="project" value="InterPro"/>
</dbReference>
<feature type="compositionally biased region" description="Basic and acidic residues" evidence="11">
    <location>
        <begin position="367"/>
        <end position="386"/>
    </location>
</feature>
<dbReference type="PANTHER" id="PTHR24241:SF161">
    <property type="entry name" value="G-PROTEIN COUPLED RECEPTORS FAMILY 1 PROFILE DOMAIN-CONTAINING PROTEIN"/>
    <property type="match status" value="1"/>
</dbReference>
<sequence>MNNSTFNDSESFLVNNITIENNTTNNTGTQATLARNEFLAKFELAVLAFMFITAVVGNVLVIVALKCHRKKLTRMQWFIIHLCIADLSLAFFNQLPQFAWDLTYRFQGNNVLCKFVKYVQLISMYSSSYVLITTALDRYFSICYPINSQTWTIKRVHFMVSVAWLLSFAFSIPQLIFFSYVEVAPGSNEYDCWESLSNGPMSHLQAYITWIFVSIYLVPFLALVFTYGRICYVVWKSMDNRSGYERQMQSRNGNYDTHRTTNDKSKIIQPRVHTKKVSKSKIKTIKMTLIVVTCYLLCWGPFFIAQMWSVYDFNAPFTGAAMAIILLLTGLNSCANPFIFLAFSGRLCKSPTTAARTSTCPTSHTELNSETRLRSTNHSPDEHTDKYKFVTPPAKDSYL</sequence>
<dbReference type="Pfam" id="PF00001">
    <property type="entry name" value="7tm_1"/>
    <property type="match status" value="1"/>
</dbReference>
<evidence type="ECO:0000259" key="12">
    <source>
        <dbReference type="PROSITE" id="PS50262"/>
    </source>
</evidence>
<evidence type="ECO:0000256" key="5">
    <source>
        <dbReference type="ARBA" id="ARBA00023040"/>
    </source>
</evidence>
<feature type="transmembrane region" description="Helical" evidence="10">
    <location>
        <begin position="285"/>
        <end position="308"/>
    </location>
</feature>
<keyword evidence="4 10" id="KW-1133">Transmembrane helix</keyword>
<evidence type="ECO:0000313" key="13">
    <source>
        <dbReference type="EMBL" id="CAC5388437.1"/>
    </source>
</evidence>
<dbReference type="AlphaFoldDB" id="A0A6J8C1H5"/>
<dbReference type="PRINTS" id="PR00237">
    <property type="entry name" value="GPCRRHODOPSN"/>
</dbReference>
<feature type="transmembrane region" description="Helical" evidence="10">
    <location>
        <begin position="320"/>
        <end position="343"/>
    </location>
</feature>
<keyword evidence="8 10" id="KW-0325">Glycoprotein</keyword>
<dbReference type="OrthoDB" id="6435638at2759"/>
<gene>
    <name evidence="13" type="ORF">MCOR_23700</name>
</gene>
<dbReference type="Proteomes" id="UP000507470">
    <property type="component" value="Unassembled WGS sequence"/>
</dbReference>
<proteinExistence type="inferred from homology"/>
<feature type="transmembrane region" description="Helical" evidence="10">
    <location>
        <begin position="156"/>
        <end position="181"/>
    </location>
</feature>
<evidence type="ECO:0000313" key="14">
    <source>
        <dbReference type="Proteomes" id="UP000507470"/>
    </source>
</evidence>
<comment type="subcellular location">
    <subcellularLocation>
        <location evidence="1 10">Cell membrane</location>
        <topology evidence="1 10">Multi-pass membrane protein</topology>
    </subcellularLocation>
</comment>
<evidence type="ECO:0000256" key="8">
    <source>
        <dbReference type="ARBA" id="ARBA00023180"/>
    </source>
</evidence>
<evidence type="ECO:0000256" key="3">
    <source>
        <dbReference type="ARBA" id="ARBA00022692"/>
    </source>
</evidence>
<dbReference type="Gene3D" id="1.20.1070.10">
    <property type="entry name" value="Rhodopsin 7-helix transmembrane proteins"/>
    <property type="match status" value="1"/>
</dbReference>